<keyword evidence="2" id="KW-1185">Reference proteome</keyword>
<sequence length="77" mass="8615">MIDYPSAITPLLFISMTNKALVRVNIEIQKAQFFAGFIFDRYLTDPIFSDNALSILREPPPCTAKASKATIKTKAYS</sequence>
<organism evidence="1 2">
    <name type="scientific">Psychrobacter glaciei</name>
    <dbReference type="NCBI Taxonomy" id="619771"/>
    <lineage>
        <taxon>Bacteria</taxon>
        <taxon>Pseudomonadati</taxon>
        <taxon>Pseudomonadota</taxon>
        <taxon>Gammaproteobacteria</taxon>
        <taxon>Moraxellales</taxon>
        <taxon>Moraxellaceae</taxon>
        <taxon>Psychrobacter</taxon>
    </lineage>
</organism>
<proteinExistence type="predicted"/>
<accession>A0ABQ3GRB8</accession>
<comment type="caution">
    <text evidence="1">The sequence shown here is derived from an EMBL/GenBank/DDBJ whole genome shotgun (WGS) entry which is preliminary data.</text>
</comment>
<reference evidence="2" key="1">
    <citation type="journal article" date="2019" name="Int. J. Syst. Evol. Microbiol.">
        <title>The Global Catalogue of Microorganisms (GCM) 10K type strain sequencing project: providing services to taxonomists for standard genome sequencing and annotation.</title>
        <authorList>
            <consortium name="The Broad Institute Genomics Platform"/>
            <consortium name="The Broad Institute Genome Sequencing Center for Infectious Disease"/>
            <person name="Wu L."/>
            <person name="Ma J."/>
        </authorList>
    </citation>
    <scope>NUCLEOTIDE SEQUENCE [LARGE SCALE GENOMIC DNA]</scope>
    <source>
        <strain evidence="2">KCTC 42280</strain>
    </source>
</reference>
<protein>
    <submittedName>
        <fullName evidence="1">Uncharacterized protein</fullName>
    </submittedName>
</protein>
<evidence type="ECO:0000313" key="1">
    <source>
        <dbReference type="EMBL" id="GHD29187.1"/>
    </source>
</evidence>
<name>A0ABQ3GRB8_9GAMM</name>
<dbReference type="Proteomes" id="UP000610203">
    <property type="component" value="Unassembled WGS sequence"/>
</dbReference>
<evidence type="ECO:0000313" key="2">
    <source>
        <dbReference type="Proteomes" id="UP000610203"/>
    </source>
</evidence>
<dbReference type="EMBL" id="BMZR01000001">
    <property type="protein sequence ID" value="GHD29187.1"/>
    <property type="molecule type" value="Genomic_DNA"/>
</dbReference>
<gene>
    <name evidence="1" type="ORF">GCM10016272_09260</name>
</gene>